<protein>
    <submittedName>
        <fullName evidence="2">Uncharacterized protein</fullName>
    </submittedName>
</protein>
<reference evidence="2 3" key="1">
    <citation type="journal article" date="2021" name="BMC Biol.">
        <title>Horizontally acquired antibacterial genes associated with adaptive radiation of ladybird beetles.</title>
        <authorList>
            <person name="Li H.S."/>
            <person name="Tang X.F."/>
            <person name="Huang Y.H."/>
            <person name="Xu Z.Y."/>
            <person name="Chen M.L."/>
            <person name="Du X.Y."/>
            <person name="Qiu B.Y."/>
            <person name="Chen P.T."/>
            <person name="Zhang W."/>
            <person name="Slipinski A."/>
            <person name="Escalona H.E."/>
            <person name="Waterhouse R.M."/>
            <person name="Zwick A."/>
            <person name="Pang H."/>
        </authorList>
    </citation>
    <scope>NUCLEOTIDE SEQUENCE [LARGE SCALE GENOMIC DNA]</scope>
    <source>
        <strain evidence="2">SYSU2018</strain>
    </source>
</reference>
<feature type="region of interest" description="Disordered" evidence="1">
    <location>
        <begin position="180"/>
        <end position="206"/>
    </location>
</feature>
<feature type="compositionally biased region" description="Polar residues" evidence="1">
    <location>
        <begin position="185"/>
        <end position="196"/>
    </location>
</feature>
<proteinExistence type="predicted"/>
<organism evidence="2 3">
    <name type="scientific">Cryptolaemus montrouzieri</name>
    <dbReference type="NCBI Taxonomy" id="559131"/>
    <lineage>
        <taxon>Eukaryota</taxon>
        <taxon>Metazoa</taxon>
        <taxon>Ecdysozoa</taxon>
        <taxon>Arthropoda</taxon>
        <taxon>Hexapoda</taxon>
        <taxon>Insecta</taxon>
        <taxon>Pterygota</taxon>
        <taxon>Neoptera</taxon>
        <taxon>Endopterygota</taxon>
        <taxon>Coleoptera</taxon>
        <taxon>Polyphaga</taxon>
        <taxon>Cucujiformia</taxon>
        <taxon>Coccinelloidea</taxon>
        <taxon>Coccinellidae</taxon>
        <taxon>Scymninae</taxon>
        <taxon>Scymnini</taxon>
        <taxon>Cryptolaemus</taxon>
    </lineage>
</organism>
<evidence type="ECO:0000313" key="2">
    <source>
        <dbReference type="EMBL" id="KAL3271746.1"/>
    </source>
</evidence>
<keyword evidence="3" id="KW-1185">Reference proteome</keyword>
<dbReference type="AlphaFoldDB" id="A0ABD2MZ82"/>
<accession>A0ABD2MZ82</accession>
<gene>
    <name evidence="2" type="ORF">HHI36_022216</name>
</gene>
<evidence type="ECO:0000313" key="3">
    <source>
        <dbReference type="Proteomes" id="UP001516400"/>
    </source>
</evidence>
<comment type="caution">
    <text evidence="2">The sequence shown here is derived from an EMBL/GenBank/DDBJ whole genome shotgun (WGS) entry which is preliminary data.</text>
</comment>
<evidence type="ECO:0000256" key="1">
    <source>
        <dbReference type="SAM" id="MobiDB-lite"/>
    </source>
</evidence>
<name>A0ABD2MZ82_9CUCU</name>
<dbReference type="EMBL" id="JABFTP020000042">
    <property type="protein sequence ID" value="KAL3271746.1"/>
    <property type="molecule type" value="Genomic_DNA"/>
</dbReference>
<dbReference type="Proteomes" id="UP001516400">
    <property type="component" value="Unassembled WGS sequence"/>
</dbReference>
<sequence length="215" mass="24482">MNETESDVSNCSEPENIVPKKKVKLGKHRHTKYSTNWQNDYNWLCNVTLDEYKAYYKLCKKEFTISHGGLDDVVKHSKTSSHSKITSFRAARNITSYFQEPGTTTSDRDHDDIMSKTSAAKITCIYHTVKHSLSYNSMDCSCLSYPEVFADVDFFAAEITDKTEHCQDIVIDVSLTQPLADPTGRKSNSSSSAAQQHRTRNKNVHMYKQLPQLQV</sequence>